<dbReference type="GO" id="GO:0005524">
    <property type="term" value="F:ATP binding"/>
    <property type="evidence" value="ECO:0007669"/>
    <property type="project" value="UniProtKB-KW"/>
</dbReference>
<reference evidence="5 6" key="1">
    <citation type="submission" date="2019-11" db="EMBL/GenBank/DDBJ databases">
        <authorList>
            <person name="Dong K."/>
        </authorList>
    </citation>
    <scope>NUCLEOTIDE SEQUENCE [LARGE SCALE GENOMIC DNA]</scope>
    <source>
        <strain evidence="5 6">NBRC 111993</strain>
    </source>
</reference>
<dbReference type="GO" id="GO:0043190">
    <property type="term" value="C:ATP-binding cassette (ABC) transporter complex"/>
    <property type="evidence" value="ECO:0007669"/>
    <property type="project" value="InterPro"/>
</dbReference>
<evidence type="ECO:0000256" key="1">
    <source>
        <dbReference type="ARBA" id="ARBA00022448"/>
    </source>
</evidence>
<dbReference type="Gene3D" id="2.40.50.100">
    <property type="match status" value="1"/>
</dbReference>
<dbReference type="Proteomes" id="UP000478183">
    <property type="component" value="Unassembled WGS sequence"/>
</dbReference>
<sequence length="346" mass="37591">MSFLVLDHLQKSFGTTKVVHDFNLHIEKGEFISFLGPSGCGKTTVLRMVAGFESPSEGRIVIDGQDVTGLRPNQRQIGMVFQAYALFPNLTVAENVGFGLKVAGVPRSERSGRVTEMLELIGLPDLGQRYPWQLSGGQQQRVALARALAPRPRVLLLDEPLSALDAKIRVSLRNQIREIQRQLGITTIFVTHDQEEALSISDRIVVMHRGVADQTGTPRQIYNQPATDFVAGFVGTLNRFESEVLDAASGRVRVAGTEFSLNRPLQSGKVTLAARPEGLTLADHGIAAEVVGAEFLGSVQRVRARVDGSEIVLDRFNAPSVALPEAGEIIHISPEGSNWLVLATDA</sequence>
<dbReference type="RefSeq" id="WP_155095174.1">
    <property type="nucleotide sequence ID" value="NZ_WMIE01000003.1"/>
</dbReference>
<proteinExistence type="predicted"/>
<dbReference type="InterPro" id="IPR003593">
    <property type="entry name" value="AAA+_ATPase"/>
</dbReference>
<dbReference type="InterPro" id="IPR013611">
    <property type="entry name" value="Transp-assoc_OB_typ2"/>
</dbReference>
<dbReference type="OrthoDB" id="9802264at2"/>
<dbReference type="EMBL" id="WMIE01000003">
    <property type="protein sequence ID" value="MTH77814.1"/>
    <property type="molecule type" value="Genomic_DNA"/>
</dbReference>
<organism evidence="5 6">
    <name type="scientific">Paracoccus aestuariivivens</name>
    <dbReference type="NCBI Taxonomy" id="1820333"/>
    <lineage>
        <taxon>Bacteria</taxon>
        <taxon>Pseudomonadati</taxon>
        <taxon>Pseudomonadota</taxon>
        <taxon>Alphaproteobacteria</taxon>
        <taxon>Rhodobacterales</taxon>
        <taxon>Paracoccaceae</taxon>
        <taxon>Paracoccus</taxon>
    </lineage>
</organism>
<dbReference type="Pfam" id="PF00005">
    <property type="entry name" value="ABC_tran"/>
    <property type="match status" value="1"/>
</dbReference>
<keyword evidence="1" id="KW-0813">Transport</keyword>
<keyword evidence="6" id="KW-1185">Reference proteome</keyword>
<name>A0A6L6JCB3_9RHOB</name>
<dbReference type="Pfam" id="PF08402">
    <property type="entry name" value="TOBE_2"/>
    <property type="match status" value="1"/>
</dbReference>
<dbReference type="SUPFAM" id="SSF52540">
    <property type="entry name" value="P-loop containing nucleoside triphosphate hydrolases"/>
    <property type="match status" value="1"/>
</dbReference>
<evidence type="ECO:0000259" key="4">
    <source>
        <dbReference type="PROSITE" id="PS50893"/>
    </source>
</evidence>
<feature type="domain" description="ABC transporter" evidence="4">
    <location>
        <begin position="4"/>
        <end position="234"/>
    </location>
</feature>
<dbReference type="GO" id="GO:0016887">
    <property type="term" value="F:ATP hydrolysis activity"/>
    <property type="evidence" value="ECO:0007669"/>
    <property type="project" value="InterPro"/>
</dbReference>
<dbReference type="SMART" id="SM00382">
    <property type="entry name" value="AAA"/>
    <property type="match status" value="1"/>
</dbReference>
<dbReference type="Gene3D" id="3.40.50.300">
    <property type="entry name" value="P-loop containing nucleotide triphosphate hydrolases"/>
    <property type="match status" value="1"/>
</dbReference>
<evidence type="ECO:0000313" key="5">
    <source>
        <dbReference type="EMBL" id="MTH77814.1"/>
    </source>
</evidence>
<dbReference type="GO" id="GO:0022857">
    <property type="term" value="F:transmembrane transporter activity"/>
    <property type="evidence" value="ECO:0007669"/>
    <property type="project" value="InterPro"/>
</dbReference>
<dbReference type="PROSITE" id="PS00211">
    <property type="entry name" value="ABC_TRANSPORTER_1"/>
    <property type="match status" value="1"/>
</dbReference>
<dbReference type="GO" id="GO:0015697">
    <property type="term" value="P:quaternary ammonium group transport"/>
    <property type="evidence" value="ECO:0007669"/>
    <property type="project" value="UniProtKB-ARBA"/>
</dbReference>
<dbReference type="InterPro" id="IPR017871">
    <property type="entry name" value="ABC_transporter-like_CS"/>
</dbReference>
<dbReference type="InterPro" id="IPR050093">
    <property type="entry name" value="ABC_SmlMolc_Importer"/>
</dbReference>
<dbReference type="PROSITE" id="PS50893">
    <property type="entry name" value="ABC_TRANSPORTER_2"/>
    <property type="match status" value="1"/>
</dbReference>
<keyword evidence="3 5" id="KW-0067">ATP-binding</keyword>
<keyword evidence="2" id="KW-0547">Nucleotide-binding</keyword>
<comment type="caution">
    <text evidence="5">The sequence shown here is derived from an EMBL/GenBank/DDBJ whole genome shotgun (WGS) entry which is preliminary data.</text>
</comment>
<accession>A0A6L6JCB3</accession>
<dbReference type="SUPFAM" id="SSF50331">
    <property type="entry name" value="MOP-like"/>
    <property type="match status" value="1"/>
</dbReference>
<dbReference type="AlphaFoldDB" id="A0A6L6JCB3"/>
<evidence type="ECO:0000313" key="6">
    <source>
        <dbReference type="Proteomes" id="UP000478183"/>
    </source>
</evidence>
<evidence type="ECO:0000256" key="3">
    <source>
        <dbReference type="ARBA" id="ARBA00022840"/>
    </source>
</evidence>
<protein>
    <submittedName>
        <fullName evidence="5">ATP-binding cassette domain-containing protein</fullName>
    </submittedName>
</protein>
<dbReference type="PANTHER" id="PTHR42781">
    <property type="entry name" value="SPERMIDINE/PUTRESCINE IMPORT ATP-BINDING PROTEIN POTA"/>
    <property type="match status" value="1"/>
</dbReference>
<dbReference type="PANTHER" id="PTHR42781:SF4">
    <property type="entry name" value="SPERMIDINE_PUTRESCINE IMPORT ATP-BINDING PROTEIN POTA"/>
    <property type="match status" value="1"/>
</dbReference>
<gene>
    <name evidence="5" type="ORF">GL286_08760</name>
</gene>
<evidence type="ECO:0000256" key="2">
    <source>
        <dbReference type="ARBA" id="ARBA00022741"/>
    </source>
</evidence>
<dbReference type="InterPro" id="IPR008995">
    <property type="entry name" value="Mo/tungstate-bd_C_term_dom"/>
</dbReference>
<dbReference type="FunFam" id="3.40.50.300:FF:000425">
    <property type="entry name" value="Probable ABC transporter, ATP-binding subunit"/>
    <property type="match status" value="1"/>
</dbReference>
<dbReference type="InterPro" id="IPR003439">
    <property type="entry name" value="ABC_transporter-like_ATP-bd"/>
</dbReference>
<dbReference type="InterPro" id="IPR027417">
    <property type="entry name" value="P-loop_NTPase"/>
</dbReference>